<dbReference type="AlphaFoldDB" id="A0A0D1KS93"/>
<feature type="domain" description="PIN like" evidence="1">
    <location>
        <begin position="27"/>
        <end position="249"/>
    </location>
</feature>
<evidence type="ECO:0000313" key="3">
    <source>
        <dbReference type="Proteomes" id="UP000032247"/>
    </source>
</evidence>
<name>A0A0D1KS93_BACIU</name>
<proteinExistence type="predicted"/>
<organism evidence="2 3">
    <name type="scientific">Bacillus subtilis</name>
    <dbReference type="NCBI Taxonomy" id="1423"/>
    <lineage>
        <taxon>Bacteria</taxon>
        <taxon>Bacillati</taxon>
        <taxon>Bacillota</taxon>
        <taxon>Bacilli</taxon>
        <taxon>Bacillales</taxon>
        <taxon>Bacillaceae</taxon>
        <taxon>Bacillus</taxon>
    </lineage>
</organism>
<reference evidence="2 3" key="1">
    <citation type="submission" date="2014-12" db="EMBL/GenBank/DDBJ databases">
        <title>Comparative genome analysis of Bacillus coagulans HM-08, Clostridium butyricum HM-68, Bacillus subtilis HM-66 and Bacillus licheniformis BL-09.</title>
        <authorList>
            <person name="Zhang H."/>
        </authorList>
    </citation>
    <scope>NUCLEOTIDE SEQUENCE [LARGE SCALE GENOMIC DNA]</scope>
    <source>
        <strain evidence="2 3">HM-66</strain>
    </source>
</reference>
<comment type="caution">
    <text evidence="2">The sequence shown here is derived from an EMBL/GenBank/DDBJ whole genome shotgun (WGS) entry which is preliminary data.</text>
</comment>
<protein>
    <recommendedName>
        <fullName evidence="1">PIN like domain-containing protein</fullName>
    </recommendedName>
</protein>
<sequence>MANNNKITSGFSDASVNIAKLIADNYVIVCDTNVYLGLYRFSPDFANFALDCLRKIQAHIMIPYTVKIEYDKHYHALFKRRQGKIENSIEDTMNLIEKQQNKLKNSCATLITRQFPGADELQDKIDEKYDELKAMLTDYFEQRSVLTLIQDSWTSDVVKEFVQKLIDDKQIMQDFTRDEIYKICEEGEKRYKKEIPPGYKDGKNKDGIRKYSDLILWKEVLQFAKERQRNIIFVTDDAKADWWNRENDKVEFLSQLYEEFSKDTRKRKSENGGVAGPSLKIVPFVSADFYEAVSRSMNVPKTDVVEQALRITDKDYINMIEYAAFDSIQDTLKYSGFEYVDESALTYIGSEGIEEWHIDNYKLDRFTMVERDDDQIIYELIYNVEMSSHSCDYWGRDDDTKEAIVSPDYKHEVNGQLTISVVRTVDMLMDFEDSDDFDSSEIVSGDFEEWSFISGDDYDDVPDAYSTCPDCSRKINTENDGGNGFCLNCAPNH</sequence>
<accession>A0A0D1KS93</accession>
<dbReference type="EMBL" id="JXBC01000003">
    <property type="protein sequence ID" value="KIU11765.1"/>
    <property type="molecule type" value="Genomic_DNA"/>
</dbReference>
<dbReference type="InterPro" id="IPR041578">
    <property type="entry name" value="PIN_8"/>
</dbReference>
<gene>
    <name evidence="2" type="ORF">SC09_Contig24orf00865</name>
</gene>
<dbReference type="Pfam" id="PF18476">
    <property type="entry name" value="PIN_8"/>
    <property type="match status" value="1"/>
</dbReference>
<evidence type="ECO:0000259" key="1">
    <source>
        <dbReference type="Pfam" id="PF18476"/>
    </source>
</evidence>
<evidence type="ECO:0000313" key="2">
    <source>
        <dbReference type="EMBL" id="KIU11765.1"/>
    </source>
</evidence>
<dbReference type="PATRIC" id="fig|1423.173.peg.2421"/>
<dbReference type="Proteomes" id="UP000032247">
    <property type="component" value="Unassembled WGS sequence"/>
</dbReference>